<gene>
    <name evidence="2" type="ORF">ILUMI_15900</name>
</gene>
<feature type="compositionally biased region" description="Acidic residues" evidence="1">
    <location>
        <begin position="20"/>
        <end position="30"/>
    </location>
</feature>
<feature type="region of interest" description="Disordered" evidence="1">
    <location>
        <begin position="14"/>
        <end position="72"/>
    </location>
</feature>
<reference evidence="2" key="1">
    <citation type="submission" date="2019-08" db="EMBL/GenBank/DDBJ databases">
        <title>The genome of the North American firefly Photinus pyralis.</title>
        <authorList>
            <consortium name="Photinus pyralis genome working group"/>
            <person name="Fallon T.R."/>
            <person name="Sander Lower S.E."/>
            <person name="Weng J.-K."/>
        </authorList>
    </citation>
    <scope>NUCLEOTIDE SEQUENCE</scope>
    <source>
        <strain evidence="2">TRF0915ILg1</strain>
        <tissue evidence="2">Whole body</tissue>
    </source>
</reference>
<proteinExistence type="predicted"/>
<evidence type="ECO:0000256" key="1">
    <source>
        <dbReference type="SAM" id="MobiDB-lite"/>
    </source>
</evidence>
<organism evidence="2 3">
    <name type="scientific">Ignelater luminosus</name>
    <name type="common">Cucubano</name>
    <name type="synonym">Pyrophorus luminosus</name>
    <dbReference type="NCBI Taxonomy" id="2038154"/>
    <lineage>
        <taxon>Eukaryota</taxon>
        <taxon>Metazoa</taxon>
        <taxon>Ecdysozoa</taxon>
        <taxon>Arthropoda</taxon>
        <taxon>Hexapoda</taxon>
        <taxon>Insecta</taxon>
        <taxon>Pterygota</taxon>
        <taxon>Neoptera</taxon>
        <taxon>Endopterygota</taxon>
        <taxon>Coleoptera</taxon>
        <taxon>Polyphaga</taxon>
        <taxon>Elateriformia</taxon>
        <taxon>Elateroidea</taxon>
        <taxon>Elateridae</taxon>
        <taxon>Agrypninae</taxon>
        <taxon>Pyrophorini</taxon>
        <taxon>Ignelater</taxon>
    </lineage>
</organism>
<evidence type="ECO:0000313" key="2">
    <source>
        <dbReference type="EMBL" id="KAF2890273.1"/>
    </source>
</evidence>
<accession>A0A8K0CMR2</accession>
<dbReference type="EMBL" id="VTPC01055594">
    <property type="protein sequence ID" value="KAF2890273.1"/>
    <property type="molecule type" value="Genomic_DNA"/>
</dbReference>
<dbReference type="Proteomes" id="UP000801492">
    <property type="component" value="Unassembled WGS sequence"/>
</dbReference>
<protein>
    <submittedName>
        <fullName evidence="2">Uncharacterized protein</fullName>
    </submittedName>
</protein>
<feature type="compositionally biased region" description="Basic and acidic residues" evidence="1">
    <location>
        <begin position="43"/>
        <end position="68"/>
    </location>
</feature>
<sequence length="110" mass="12572">MDCDIVKLAELLRPEKLDGSDSEDDLDNDNDNVTTSGPTPADIGEKKERKPSVYAKLDSEERKPRNVDPDNEEALYFSTEETTVQPDWRKIPQWDVAYKQQVTPSDVFLQ</sequence>
<keyword evidence="3" id="KW-1185">Reference proteome</keyword>
<name>A0A8K0CMR2_IGNLU</name>
<evidence type="ECO:0000313" key="3">
    <source>
        <dbReference type="Proteomes" id="UP000801492"/>
    </source>
</evidence>
<dbReference type="OrthoDB" id="25887at2759"/>
<comment type="caution">
    <text evidence="2">The sequence shown here is derived from an EMBL/GenBank/DDBJ whole genome shotgun (WGS) entry which is preliminary data.</text>
</comment>
<feature type="non-terminal residue" evidence="2">
    <location>
        <position position="110"/>
    </location>
</feature>
<dbReference type="AlphaFoldDB" id="A0A8K0CMR2"/>